<feature type="domain" description="Fibronectin type-III" evidence="2">
    <location>
        <begin position="1"/>
        <end position="52"/>
    </location>
</feature>
<dbReference type="GO" id="GO:0030017">
    <property type="term" value="C:sarcomere"/>
    <property type="evidence" value="ECO:0007669"/>
    <property type="project" value="UniProtKB-ARBA"/>
</dbReference>
<dbReference type="AlphaFoldDB" id="A0A8B6DT07"/>
<dbReference type="EMBL" id="UYJE01003896">
    <property type="protein sequence ID" value="VDI23246.1"/>
    <property type="molecule type" value="Genomic_DNA"/>
</dbReference>
<evidence type="ECO:0000259" key="2">
    <source>
        <dbReference type="PROSITE" id="PS50853"/>
    </source>
</evidence>
<dbReference type="SUPFAM" id="SSF49265">
    <property type="entry name" value="Fibronectin type III"/>
    <property type="match status" value="2"/>
</dbReference>
<dbReference type="PANTHER" id="PTHR14340">
    <property type="entry name" value="MICROFIBRIL-ASSOCIATED GLYCOPROTEIN 3"/>
    <property type="match status" value="1"/>
</dbReference>
<dbReference type="PROSITE" id="PS50853">
    <property type="entry name" value="FN3"/>
    <property type="match status" value="3"/>
</dbReference>
<organism evidence="3 4">
    <name type="scientific">Mytilus galloprovincialis</name>
    <name type="common">Mediterranean mussel</name>
    <dbReference type="NCBI Taxonomy" id="29158"/>
    <lineage>
        <taxon>Eukaryota</taxon>
        <taxon>Metazoa</taxon>
        <taxon>Spiralia</taxon>
        <taxon>Lophotrochozoa</taxon>
        <taxon>Mollusca</taxon>
        <taxon>Bivalvia</taxon>
        <taxon>Autobranchia</taxon>
        <taxon>Pteriomorphia</taxon>
        <taxon>Mytilida</taxon>
        <taxon>Mytiloidea</taxon>
        <taxon>Mytilidae</taxon>
        <taxon>Mytilinae</taxon>
        <taxon>Mytilus</taxon>
    </lineage>
</organism>
<comment type="caution">
    <text evidence="3">The sequence shown here is derived from an EMBL/GenBank/DDBJ whole genome shotgun (WGS) entry which is preliminary data.</text>
</comment>
<keyword evidence="1" id="KW-0393">Immunoglobulin domain</keyword>
<dbReference type="SMART" id="SM00060">
    <property type="entry name" value="FN3"/>
    <property type="match status" value="2"/>
</dbReference>
<dbReference type="InterPro" id="IPR003961">
    <property type="entry name" value="FN3_dom"/>
</dbReference>
<dbReference type="Proteomes" id="UP000596742">
    <property type="component" value="Unassembled WGS sequence"/>
</dbReference>
<dbReference type="InterPro" id="IPR013783">
    <property type="entry name" value="Ig-like_fold"/>
</dbReference>
<dbReference type="FunFam" id="2.60.40.10:FF:000056">
    <property type="entry name" value="twitchin isoform X4"/>
    <property type="match status" value="1"/>
</dbReference>
<dbReference type="CDD" id="cd00063">
    <property type="entry name" value="FN3"/>
    <property type="match status" value="3"/>
</dbReference>
<sequence length="257" mass="28548">MCETVNDNTYNYCVKDLKEGQSYNFKVTAINRCGPGSSLESLQPIKLLAKPSAPSGPLSISNITDSSAFIEWQAPQNDGGAQVEEYHLEYQLVDETTWIMCKTVNDNTYNYCVKDLKEGQSYNFKVTAINRCGPGSSLESLQPIKLLAKPSAPSGPLSISNITDSSAFIEWQAPQNDGGALVEEYHLEYQLVDETTWIMCETVNDNTYNYCVKDLKEGQSYNFKVTASNRCGPGSSLESLQPTKLLGKFQRSIRNPF</sequence>
<evidence type="ECO:0000256" key="1">
    <source>
        <dbReference type="ARBA" id="ARBA00023319"/>
    </source>
</evidence>
<dbReference type="InterPro" id="IPR036116">
    <property type="entry name" value="FN3_sf"/>
</dbReference>
<dbReference type="Pfam" id="PF00041">
    <property type="entry name" value="fn3"/>
    <property type="match status" value="2"/>
</dbReference>
<proteinExistence type="predicted"/>
<dbReference type="PRINTS" id="PR00014">
    <property type="entry name" value="FNTYPEIII"/>
</dbReference>
<gene>
    <name evidence="3" type="ORF">MGAL_10B014608</name>
</gene>
<evidence type="ECO:0000313" key="4">
    <source>
        <dbReference type="Proteomes" id="UP000596742"/>
    </source>
</evidence>
<name>A0A8B6DT07_MYTGA</name>
<reference evidence="3" key="1">
    <citation type="submission" date="2018-11" db="EMBL/GenBank/DDBJ databases">
        <authorList>
            <person name="Alioto T."/>
            <person name="Alioto T."/>
        </authorList>
    </citation>
    <scope>NUCLEOTIDE SEQUENCE</scope>
</reference>
<keyword evidence="4" id="KW-1185">Reference proteome</keyword>
<evidence type="ECO:0000313" key="3">
    <source>
        <dbReference type="EMBL" id="VDI23246.1"/>
    </source>
</evidence>
<accession>A0A8B6DT07</accession>
<dbReference type="PANTHER" id="PTHR14340:SF9">
    <property type="entry name" value="FIBRONECTIN TYPE-III DOMAIN-CONTAINING PROTEIN"/>
    <property type="match status" value="1"/>
</dbReference>
<feature type="domain" description="Fibronectin type-III" evidence="2">
    <location>
        <begin position="53"/>
        <end position="151"/>
    </location>
</feature>
<protein>
    <recommendedName>
        <fullName evidence="2">Fibronectin type-III domain-containing protein</fullName>
    </recommendedName>
</protein>
<dbReference type="OrthoDB" id="6136057at2759"/>
<dbReference type="Gene3D" id="2.60.40.10">
    <property type="entry name" value="Immunoglobulins"/>
    <property type="match status" value="3"/>
</dbReference>
<feature type="domain" description="Fibronectin type-III" evidence="2">
    <location>
        <begin position="152"/>
        <end position="248"/>
    </location>
</feature>